<dbReference type="InterPro" id="IPR000286">
    <property type="entry name" value="HDACs"/>
</dbReference>
<name>A0A512M7K2_9BACT</name>
<dbReference type="PRINTS" id="PR01270">
    <property type="entry name" value="HDASUPER"/>
</dbReference>
<dbReference type="Proteomes" id="UP000321577">
    <property type="component" value="Unassembled WGS sequence"/>
</dbReference>
<dbReference type="Gene3D" id="3.40.800.20">
    <property type="entry name" value="Histone deacetylase domain"/>
    <property type="match status" value="1"/>
</dbReference>
<dbReference type="OrthoDB" id="9808367at2"/>
<evidence type="ECO:0000259" key="2">
    <source>
        <dbReference type="Pfam" id="PF00850"/>
    </source>
</evidence>
<dbReference type="Pfam" id="PF00850">
    <property type="entry name" value="Hist_deacetyl"/>
    <property type="match status" value="1"/>
</dbReference>
<dbReference type="CDD" id="cd09992">
    <property type="entry name" value="HDAC_classII"/>
    <property type="match status" value="1"/>
</dbReference>
<dbReference type="GO" id="GO:0040029">
    <property type="term" value="P:epigenetic regulation of gene expression"/>
    <property type="evidence" value="ECO:0007669"/>
    <property type="project" value="TreeGrafter"/>
</dbReference>
<proteinExistence type="inferred from homology"/>
<dbReference type="SUPFAM" id="SSF52768">
    <property type="entry name" value="Arginase/deacetylase"/>
    <property type="match status" value="1"/>
</dbReference>
<dbReference type="InterPro" id="IPR023696">
    <property type="entry name" value="Ureohydrolase_dom_sf"/>
</dbReference>
<dbReference type="PANTHER" id="PTHR10625:SF10">
    <property type="entry name" value="HISTONE DEACETYLASE HDAC1"/>
    <property type="match status" value="1"/>
</dbReference>
<evidence type="ECO:0000313" key="4">
    <source>
        <dbReference type="Proteomes" id="UP000321577"/>
    </source>
</evidence>
<protein>
    <submittedName>
        <fullName evidence="3">Acetoin utilization protein</fullName>
    </submittedName>
</protein>
<comment type="caution">
    <text evidence="3">The sequence shown here is derived from an EMBL/GenBank/DDBJ whole genome shotgun (WGS) entry which is preliminary data.</text>
</comment>
<dbReference type="RefSeq" id="WP_146850293.1">
    <property type="nucleotide sequence ID" value="NZ_BKAG01000011.1"/>
</dbReference>
<sequence length="313" mass="33317">MKTGLLLDPLYADHDPGAGHPECPERYTAIMKALKGSGLLPKLATISTRAAEMPEIERCHPKHYIELARDEVAQGLDALSTGDTDICAKSYDVAIRAVGGVLNAVDAVMTGQLGRAFCAVRPPGHHARPAQGMGFCLFNNIALGARHAQKKHGASKVVIVDWDVHHGNGTQDIFYEDGSVLFASTHQDPWYPFTGHAEETGAGKGKGSTMNFPLPAGTGMQAFTEAFETKLLPAIATFKPDLIMISAGFDSRVDDPLGKFKLTDADFVTLTKHLMKAAEEHCQGRLVSVLEGGYNLSGLASAVTAHVGALVEG</sequence>
<dbReference type="GO" id="GO:0004407">
    <property type="term" value="F:histone deacetylase activity"/>
    <property type="evidence" value="ECO:0007669"/>
    <property type="project" value="TreeGrafter"/>
</dbReference>
<evidence type="ECO:0000256" key="1">
    <source>
        <dbReference type="ARBA" id="ARBA00005947"/>
    </source>
</evidence>
<dbReference type="EMBL" id="BKAG01000011">
    <property type="protein sequence ID" value="GEP42704.1"/>
    <property type="molecule type" value="Genomic_DNA"/>
</dbReference>
<feature type="domain" description="Histone deacetylase" evidence="2">
    <location>
        <begin position="20"/>
        <end position="309"/>
    </location>
</feature>
<accession>A0A512M7K2</accession>
<comment type="similarity">
    <text evidence="1">Belongs to the histone deacetylase family.</text>
</comment>
<evidence type="ECO:0000313" key="3">
    <source>
        <dbReference type="EMBL" id="GEP42704.1"/>
    </source>
</evidence>
<dbReference type="PANTHER" id="PTHR10625">
    <property type="entry name" value="HISTONE DEACETYLASE HDAC1-RELATED"/>
    <property type="match status" value="1"/>
</dbReference>
<gene>
    <name evidence="3" type="ORF">BGE01nite_19950</name>
</gene>
<organism evidence="3 4">
    <name type="scientific">Brevifollis gellanilyticus</name>
    <dbReference type="NCBI Taxonomy" id="748831"/>
    <lineage>
        <taxon>Bacteria</taxon>
        <taxon>Pseudomonadati</taxon>
        <taxon>Verrucomicrobiota</taxon>
        <taxon>Verrucomicrobiia</taxon>
        <taxon>Verrucomicrobiales</taxon>
        <taxon>Verrucomicrobiaceae</taxon>
    </lineage>
</organism>
<reference evidence="3 4" key="1">
    <citation type="submission" date="2019-07" db="EMBL/GenBank/DDBJ databases">
        <title>Whole genome shotgun sequence of Brevifollis gellanilyticus NBRC 108608.</title>
        <authorList>
            <person name="Hosoyama A."/>
            <person name="Uohara A."/>
            <person name="Ohji S."/>
            <person name="Ichikawa N."/>
        </authorList>
    </citation>
    <scope>NUCLEOTIDE SEQUENCE [LARGE SCALE GENOMIC DNA]</scope>
    <source>
        <strain evidence="3 4">NBRC 108608</strain>
    </source>
</reference>
<dbReference type="AlphaFoldDB" id="A0A512M7K2"/>
<dbReference type="InterPro" id="IPR023801">
    <property type="entry name" value="His_deacetylse_dom"/>
</dbReference>
<dbReference type="InterPro" id="IPR037138">
    <property type="entry name" value="His_deacetylse_dom_sf"/>
</dbReference>
<keyword evidence="4" id="KW-1185">Reference proteome</keyword>